<gene>
    <name evidence="1" type="ORF">HG15A2_14510</name>
</gene>
<dbReference type="Proteomes" id="UP000319852">
    <property type="component" value="Chromosome"/>
</dbReference>
<reference evidence="1 2" key="1">
    <citation type="submission" date="2019-02" db="EMBL/GenBank/DDBJ databases">
        <title>Deep-cultivation of Planctomycetes and their phenomic and genomic characterization uncovers novel biology.</title>
        <authorList>
            <person name="Wiegand S."/>
            <person name="Jogler M."/>
            <person name="Boedeker C."/>
            <person name="Pinto D."/>
            <person name="Vollmers J."/>
            <person name="Rivas-Marin E."/>
            <person name="Kohn T."/>
            <person name="Peeters S.H."/>
            <person name="Heuer A."/>
            <person name="Rast P."/>
            <person name="Oberbeckmann S."/>
            <person name="Bunk B."/>
            <person name="Jeske O."/>
            <person name="Meyerdierks A."/>
            <person name="Storesund J.E."/>
            <person name="Kallscheuer N."/>
            <person name="Luecker S."/>
            <person name="Lage O.M."/>
            <person name="Pohl T."/>
            <person name="Merkel B.J."/>
            <person name="Hornburger P."/>
            <person name="Mueller R.-W."/>
            <person name="Bruemmer F."/>
            <person name="Labrenz M."/>
            <person name="Spormann A.M."/>
            <person name="Op den Camp H."/>
            <person name="Overmann J."/>
            <person name="Amann R."/>
            <person name="Jetten M.S.M."/>
            <person name="Mascher T."/>
            <person name="Medema M.H."/>
            <person name="Devos D.P."/>
            <person name="Kaster A.-K."/>
            <person name="Ovreas L."/>
            <person name="Rohde M."/>
            <person name="Galperin M.Y."/>
            <person name="Jogler C."/>
        </authorList>
    </citation>
    <scope>NUCLEOTIDE SEQUENCE [LARGE SCALE GENOMIC DNA]</scope>
    <source>
        <strain evidence="1 2">HG15A2</strain>
    </source>
</reference>
<proteinExistence type="predicted"/>
<name>A0A517MTG7_9BACT</name>
<evidence type="ECO:0000313" key="2">
    <source>
        <dbReference type="Proteomes" id="UP000319852"/>
    </source>
</evidence>
<keyword evidence="2" id="KW-1185">Reference proteome</keyword>
<evidence type="ECO:0000313" key="1">
    <source>
        <dbReference type="EMBL" id="QDS98178.1"/>
    </source>
</evidence>
<dbReference type="RefSeq" id="WP_218932375.1">
    <property type="nucleotide sequence ID" value="NZ_CP036263.1"/>
</dbReference>
<dbReference type="EMBL" id="CP036263">
    <property type="protein sequence ID" value="QDS98178.1"/>
    <property type="molecule type" value="Genomic_DNA"/>
</dbReference>
<dbReference type="AlphaFoldDB" id="A0A517MTG7"/>
<organism evidence="1 2">
    <name type="scientific">Adhaeretor mobilis</name>
    <dbReference type="NCBI Taxonomy" id="1930276"/>
    <lineage>
        <taxon>Bacteria</taxon>
        <taxon>Pseudomonadati</taxon>
        <taxon>Planctomycetota</taxon>
        <taxon>Planctomycetia</taxon>
        <taxon>Pirellulales</taxon>
        <taxon>Lacipirellulaceae</taxon>
        <taxon>Adhaeretor</taxon>
    </lineage>
</organism>
<dbReference type="KEGG" id="amob:HG15A2_14510"/>
<accession>A0A517MTG7</accession>
<protein>
    <submittedName>
        <fullName evidence="1">Uncharacterized protein</fullName>
    </submittedName>
</protein>
<sequence length="57" mass="6518">MDKKHIFSKFLEDFGLGCEHKRFLLIMLDEALKFGLCVELVFRGEPGRAVCISADRS</sequence>